<dbReference type="Proteomes" id="UP000317494">
    <property type="component" value="Unassembled WGS sequence"/>
</dbReference>
<protein>
    <recommendedName>
        <fullName evidence="2">RanBD1 domain-containing protein</fullName>
    </recommendedName>
</protein>
<dbReference type="EMBL" id="QEAN01000008">
    <property type="protein sequence ID" value="TPX54179.1"/>
    <property type="molecule type" value="Genomic_DNA"/>
</dbReference>
<keyword evidence="4" id="KW-1185">Reference proteome</keyword>
<gene>
    <name evidence="3" type="ORF">SeMB42_g00424</name>
</gene>
<evidence type="ECO:0000256" key="1">
    <source>
        <dbReference type="SAM" id="MobiDB-lite"/>
    </source>
</evidence>
<feature type="region of interest" description="Disordered" evidence="1">
    <location>
        <begin position="216"/>
        <end position="249"/>
    </location>
</feature>
<comment type="caution">
    <text evidence="3">The sequence shown here is derived from an EMBL/GenBank/DDBJ whole genome shotgun (WGS) entry which is preliminary data.</text>
</comment>
<dbReference type="PANTHER" id="PTHR23138">
    <property type="entry name" value="RAN BINDING PROTEIN"/>
    <property type="match status" value="1"/>
</dbReference>
<dbReference type="InterPro" id="IPR045255">
    <property type="entry name" value="RanBP1-like"/>
</dbReference>
<dbReference type="PROSITE" id="PS50196">
    <property type="entry name" value="RANBD1"/>
    <property type="match status" value="1"/>
</dbReference>
<organism evidence="3 4">
    <name type="scientific">Synchytrium endobioticum</name>
    <dbReference type="NCBI Taxonomy" id="286115"/>
    <lineage>
        <taxon>Eukaryota</taxon>
        <taxon>Fungi</taxon>
        <taxon>Fungi incertae sedis</taxon>
        <taxon>Chytridiomycota</taxon>
        <taxon>Chytridiomycota incertae sedis</taxon>
        <taxon>Chytridiomycetes</taxon>
        <taxon>Synchytriales</taxon>
        <taxon>Synchytriaceae</taxon>
        <taxon>Synchytrium</taxon>
    </lineage>
</organism>
<dbReference type="GO" id="GO:0005096">
    <property type="term" value="F:GTPase activator activity"/>
    <property type="evidence" value="ECO:0007669"/>
    <property type="project" value="TreeGrafter"/>
</dbReference>
<evidence type="ECO:0000259" key="2">
    <source>
        <dbReference type="PROSITE" id="PS50196"/>
    </source>
</evidence>
<dbReference type="GO" id="GO:0006913">
    <property type="term" value="P:nucleocytoplasmic transport"/>
    <property type="evidence" value="ECO:0007669"/>
    <property type="project" value="InterPro"/>
</dbReference>
<evidence type="ECO:0000313" key="3">
    <source>
        <dbReference type="EMBL" id="TPX54179.1"/>
    </source>
</evidence>
<dbReference type="InterPro" id="IPR000156">
    <property type="entry name" value="Ran_bind_dom"/>
</dbReference>
<name>A0A507DR25_9FUNG</name>
<sequence>MACRCATSCLSTFSLSVGFQVFQVRVDENAAANFFFFTFILAVFRHRKGYHSMMTDAADPDPITETAGDDVDVVAPSPEVHFEPVMKLEQLDAIKTFEEDEETLFKMRAKLFRFDKATTEWKERGTGDVKFLKHRDSGRVRLLMRRDKTHKICANHYVSAEMVLSANVGSDRSWVWNCATDFSEGEPRQELLAIRFANSDNANKFKEKFEEIQKINTDIANAESGESAQPASTESKEEKSADEDEDDDK</sequence>
<dbReference type="CDD" id="cd13179">
    <property type="entry name" value="RanBD_RanBP1"/>
    <property type="match status" value="1"/>
</dbReference>
<dbReference type="FunFam" id="2.30.29.30:FF:000312">
    <property type="entry name" value="Ran binding protein 1"/>
    <property type="match status" value="1"/>
</dbReference>
<dbReference type="SMART" id="SM00160">
    <property type="entry name" value="RanBD"/>
    <property type="match status" value="1"/>
</dbReference>
<proteinExistence type="predicted"/>
<feature type="compositionally biased region" description="Polar residues" evidence="1">
    <location>
        <begin position="216"/>
        <end position="230"/>
    </location>
</feature>
<dbReference type="Gene3D" id="2.30.29.30">
    <property type="entry name" value="Pleckstrin-homology domain (PH domain)/Phosphotyrosine-binding domain (PTB)"/>
    <property type="match status" value="1"/>
</dbReference>
<dbReference type="AlphaFoldDB" id="A0A507DR25"/>
<evidence type="ECO:0000313" key="4">
    <source>
        <dbReference type="Proteomes" id="UP000317494"/>
    </source>
</evidence>
<dbReference type="GO" id="GO:0005643">
    <property type="term" value="C:nuclear pore"/>
    <property type="evidence" value="ECO:0007669"/>
    <property type="project" value="TreeGrafter"/>
</dbReference>
<dbReference type="InterPro" id="IPR011993">
    <property type="entry name" value="PH-like_dom_sf"/>
</dbReference>
<feature type="domain" description="RanBD1" evidence="2">
    <location>
        <begin position="81"/>
        <end position="218"/>
    </location>
</feature>
<feature type="compositionally biased region" description="Acidic residues" evidence="1">
    <location>
        <begin position="240"/>
        <end position="249"/>
    </location>
</feature>
<accession>A0A507DR25</accession>
<reference evidence="3 4" key="1">
    <citation type="journal article" date="2019" name="Sci. Rep.">
        <title>Comparative genomics of chytrid fungi reveal insights into the obligate biotrophic and pathogenic lifestyle of Synchytrium endobioticum.</title>
        <authorList>
            <person name="van de Vossenberg B.T.L.H."/>
            <person name="Warris S."/>
            <person name="Nguyen H.D.T."/>
            <person name="van Gent-Pelzer M.P.E."/>
            <person name="Joly D.L."/>
            <person name="van de Geest H.C."/>
            <person name="Bonants P.J.M."/>
            <person name="Smith D.S."/>
            <person name="Levesque C.A."/>
            <person name="van der Lee T.A.J."/>
        </authorList>
    </citation>
    <scope>NUCLEOTIDE SEQUENCE [LARGE SCALE GENOMIC DNA]</scope>
    <source>
        <strain evidence="3 4">MB42</strain>
    </source>
</reference>
<dbReference type="VEuPathDB" id="FungiDB:SeMB42_g00424"/>
<dbReference type="SUPFAM" id="SSF50729">
    <property type="entry name" value="PH domain-like"/>
    <property type="match status" value="1"/>
</dbReference>
<dbReference type="STRING" id="286115.A0A507DR25"/>
<dbReference type="InterPro" id="IPR045256">
    <property type="entry name" value="RanBP1_RanBD"/>
</dbReference>
<dbReference type="GO" id="GO:0005737">
    <property type="term" value="C:cytoplasm"/>
    <property type="evidence" value="ECO:0007669"/>
    <property type="project" value="TreeGrafter"/>
</dbReference>
<dbReference type="PANTHER" id="PTHR23138:SF87">
    <property type="entry name" value="E3 SUMO-PROTEIN LIGASE RANBP2"/>
    <property type="match status" value="1"/>
</dbReference>
<dbReference type="Pfam" id="PF00638">
    <property type="entry name" value="Ran_BP1"/>
    <property type="match status" value="1"/>
</dbReference>